<dbReference type="EMBL" id="CAATHS010000006">
    <property type="protein sequence ID" value="VNQ28076.1"/>
    <property type="molecule type" value="Genomic_DNA"/>
</dbReference>
<evidence type="ECO:0000313" key="1">
    <source>
        <dbReference type="EMBL" id="VNQ28076.1"/>
    </source>
</evidence>
<accession>A0A4J2BBS5</accession>
<gene>
    <name evidence="1" type="ORF">SAMEA3353537_01401</name>
</gene>
<organism evidence="1">
    <name type="scientific">Streptococcus pneumoniae</name>
    <dbReference type="NCBI Taxonomy" id="1313"/>
    <lineage>
        <taxon>Bacteria</taxon>
        <taxon>Bacillati</taxon>
        <taxon>Bacillota</taxon>
        <taxon>Bacilli</taxon>
        <taxon>Lactobacillales</taxon>
        <taxon>Streptococcaceae</taxon>
        <taxon>Streptococcus</taxon>
    </lineage>
</organism>
<reference evidence="1" key="1">
    <citation type="submission" date="2019-04" db="EMBL/GenBank/DDBJ databases">
        <authorList>
            <consortium name="Pathogen Informatics"/>
        </authorList>
    </citation>
    <scope>NUCLEOTIDE SEQUENCE</scope>
    <source>
        <strain evidence="1">GPSC199</strain>
    </source>
</reference>
<dbReference type="Pfam" id="PF05704">
    <property type="entry name" value="Caps_synth"/>
    <property type="match status" value="1"/>
</dbReference>
<dbReference type="AlphaFoldDB" id="A0A4J2BBS5"/>
<name>A0A4J2BBS5_STREE</name>
<dbReference type="GO" id="GO:0016757">
    <property type="term" value="F:glycosyltransferase activity"/>
    <property type="evidence" value="ECO:0007669"/>
    <property type="project" value="InterPro"/>
</dbReference>
<dbReference type="InterPro" id="IPR008441">
    <property type="entry name" value="AfumC-like_glycosyl_Trfase"/>
</dbReference>
<sequence>MDYYTNTYPHLLGRVLSEPYDPLKFENILRKTSIYKLSYKNLNYVAEDRFYNAILDLDFS</sequence>
<protein>
    <submittedName>
        <fullName evidence="1">Capsular polysaccharide synthesis protein</fullName>
    </submittedName>
</protein>
<proteinExistence type="predicted"/>